<feature type="transmembrane region" description="Helical" evidence="6">
    <location>
        <begin position="420"/>
        <end position="443"/>
    </location>
</feature>
<proteinExistence type="predicted"/>
<dbReference type="InterPro" id="IPR005829">
    <property type="entry name" value="Sugar_transporter_CS"/>
</dbReference>
<dbReference type="Pfam" id="PF07690">
    <property type="entry name" value="MFS_1"/>
    <property type="match status" value="1"/>
</dbReference>
<dbReference type="SUPFAM" id="SSF103473">
    <property type="entry name" value="MFS general substrate transporter"/>
    <property type="match status" value="1"/>
</dbReference>
<dbReference type="GO" id="GO:0005886">
    <property type="term" value="C:plasma membrane"/>
    <property type="evidence" value="ECO:0007669"/>
    <property type="project" value="UniProtKB-SubCell"/>
</dbReference>
<dbReference type="InterPro" id="IPR020846">
    <property type="entry name" value="MFS_dom"/>
</dbReference>
<dbReference type="InterPro" id="IPR011701">
    <property type="entry name" value="MFS"/>
</dbReference>
<evidence type="ECO:0000256" key="3">
    <source>
        <dbReference type="ARBA" id="ARBA00022989"/>
    </source>
</evidence>
<dbReference type="PANTHER" id="PTHR42718:SF49">
    <property type="entry name" value="EXPORT PROTEIN"/>
    <property type="match status" value="1"/>
</dbReference>
<evidence type="ECO:0000256" key="2">
    <source>
        <dbReference type="ARBA" id="ARBA00022692"/>
    </source>
</evidence>
<feature type="transmembrane region" description="Helical" evidence="6">
    <location>
        <begin position="102"/>
        <end position="120"/>
    </location>
</feature>
<keyword evidence="2 6" id="KW-0812">Transmembrane</keyword>
<evidence type="ECO:0000256" key="6">
    <source>
        <dbReference type="SAM" id="Phobius"/>
    </source>
</evidence>
<feature type="transmembrane region" description="Helical" evidence="6">
    <location>
        <begin position="218"/>
        <end position="240"/>
    </location>
</feature>
<feature type="transmembrane region" description="Helical" evidence="6">
    <location>
        <begin position="297"/>
        <end position="318"/>
    </location>
</feature>
<organism evidence="8 9">
    <name type="scientific">Streptomyces botrytidirepellens</name>
    <dbReference type="NCBI Taxonomy" id="2486417"/>
    <lineage>
        <taxon>Bacteria</taxon>
        <taxon>Bacillati</taxon>
        <taxon>Actinomycetota</taxon>
        <taxon>Actinomycetes</taxon>
        <taxon>Kitasatosporales</taxon>
        <taxon>Streptomycetaceae</taxon>
        <taxon>Streptomyces</taxon>
    </lineage>
</organism>
<dbReference type="PROSITE" id="PS50850">
    <property type="entry name" value="MFS"/>
    <property type="match status" value="1"/>
</dbReference>
<dbReference type="PROSITE" id="PS00216">
    <property type="entry name" value="SUGAR_TRANSPORT_1"/>
    <property type="match status" value="1"/>
</dbReference>
<sequence>MMRRAGTLLLPLVAVFLVPFTLTGASVALTDISEQLDASLAATQWVVNAYSATFAGFMLITGALADRLGRRRVFVSGVALFAVCALISAVAQDIVVLDVARLISGIGAAATTTGASAVLAEAFTGQARSKVFGLFGTTIGIGLAFGPTLAGLLVDSWGWRAAFALPGVIGLGCVASYRSLPASRPAAARGQLDRAGGTLFTLALLLLIFALVEGPELGWGSAAVAGSLIASVALSGAFVAVERRVAEPLLDFRLFGTGRFLGLCLAVVAVVGLFGPLLTYLPAYFHAVAGMSTGEAGLSMVALTGPVLFIPLICGALVRWIPGSVQVVASLVLVAAGSAWLATGSSLLPALVVTGIGVAVAQGLLDGLAVDAVPSEHAGAAAGTFNTAKLTAETLGIAVVGAVLAARTGGRLSGPRFPEALHLTLWIFAGLCLVSAAATALLLRPRAAKPVAAAPEGERDAEAVAT</sequence>
<dbReference type="GO" id="GO:0046677">
    <property type="term" value="P:response to antibiotic"/>
    <property type="evidence" value="ECO:0007669"/>
    <property type="project" value="UniProtKB-KW"/>
</dbReference>
<evidence type="ECO:0000256" key="5">
    <source>
        <dbReference type="ARBA" id="ARBA00023251"/>
    </source>
</evidence>
<dbReference type="PANTHER" id="PTHR42718">
    <property type="entry name" value="MAJOR FACILITATOR SUPERFAMILY MULTIDRUG TRANSPORTER MFSC"/>
    <property type="match status" value="1"/>
</dbReference>
<keyword evidence="5" id="KW-0046">Antibiotic resistance</keyword>
<feature type="transmembrane region" description="Helical" evidence="6">
    <location>
        <begin position="159"/>
        <end position="180"/>
    </location>
</feature>
<dbReference type="Gene3D" id="1.20.1720.10">
    <property type="entry name" value="Multidrug resistance protein D"/>
    <property type="match status" value="1"/>
</dbReference>
<protein>
    <submittedName>
        <fullName evidence="8">MFS transporter</fullName>
    </submittedName>
</protein>
<dbReference type="InterPro" id="IPR036259">
    <property type="entry name" value="MFS_trans_sf"/>
</dbReference>
<feature type="transmembrane region" description="Helical" evidence="6">
    <location>
        <begin position="72"/>
        <end position="90"/>
    </location>
</feature>
<evidence type="ECO:0000259" key="7">
    <source>
        <dbReference type="PROSITE" id="PS50850"/>
    </source>
</evidence>
<dbReference type="PRINTS" id="PR01036">
    <property type="entry name" value="TCRTETB"/>
</dbReference>
<dbReference type="GO" id="GO:0022857">
    <property type="term" value="F:transmembrane transporter activity"/>
    <property type="evidence" value="ECO:0007669"/>
    <property type="project" value="InterPro"/>
</dbReference>
<comment type="caution">
    <text evidence="8">The sequence shown here is derived from an EMBL/GenBank/DDBJ whole genome shotgun (WGS) entry which is preliminary data.</text>
</comment>
<comment type="subcellular location">
    <subcellularLocation>
        <location evidence="1">Cell membrane</location>
        <topology evidence="1">Multi-pass membrane protein</topology>
    </subcellularLocation>
</comment>
<reference evidence="8 9" key="1">
    <citation type="submission" date="2018-11" db="EMBL/GenBank/DDBJ databases">
        <title>The Potential of Streptomyces as Biocontrol Agents against the Tomato grey mould, Botrytis cinerea (Gray mold) Frontiers in Microbiology.</title>
        <authorList>
            <person name="Li D."/>
        </authorList>
    </citation>
    <scope>NUCLEOTIDE SEQUENCE [LARGE SCALE GENOMIC DNA]</scope>
    <source>
        <strain evidence="8 9">NEAU-LD23</strain>
    </source>
</reference>
<evidence type="ECO:0000256" key="4">
    <source>
        <dbReference type="ARBA" id="ARBA00023136"/>
    </source>
</evidence>
<feature type="domain" description="Major facilitator superfamily (MFS) profile" evidence="7">
    <location>
        <begin position="7"/>
        <end position="447"/>
    </location>
</feature>
<feature type="transmembrane region" description="Helical" evidence="6">
    <location>
        <begin position="325"/>
        <end position="342"/>
    </location>
</feature>
<evidence type="ECO:0000313" key="9">
    <source>
        <dbReference type="Proteomes" id="UP000275401"/>
    </source>
</evidence>
<evidence type="ECO:0000256" key="1">
    <source>
        <dbReference type="ARBA" id="ARBA00004651"/>
    </source>
</evidence>
<keyword evidence="9" id="KW-1185">Reference proteome</keyword>
<dbReference type="Gene3D" id="1.20.1250.20">
    <property type="entry name" value="MFS general substrate transporter like domains"/>
    <property type="match status" value="1"/>
</dbReference>
<evidence type="ECO:0000313" key="8">
    <source>
        <dbReference type="EMBL" id="RNG26325.1"/>
    </source>
</evidence>
<feature type="transmembrane region" description="Helical" evidence="6">
    <location>
        <begin position="192"/>
        <end position="212"/>
    </location>
</feature>
<gene>
    <name evidence="8" type="ORF">EEJ42_15260</name>
</gene>
<dbReference type="RefSeq" id="WP_123100490.1">
    <property type="nucleotide sequence ID" value="NZ_RIBZ01000197.1"/>
</dbReference>
<dbReference type="AlphaFoldDB" id="A0A3M8WCM3"/>
<keyword evidence="3 6" id="KW-1133">Transmembrane helix</keyword>
<feature type="transmembrane region" description="Helical" evidence="6">
    <location>
        <begin position="46"/>
        <end position="65"/>
    </location>
</feature>
<feature type="transmembrane region" description="Helical" evidence="6">
    <location>
        <begin position="132"/>
        <end position="153"/>
    </location>
</feature>
<feature type="transmembrane region" description="Helical" evidence="6">
    <location>
        <begin position="260"/>
        <end position="285"/>
    </location>
</feature>
<keyword evidence="4 6" id="KW-0472">Membrane</keyword>
<dbReference type="EMBL" id="RIBZ01000197">
    <property type="protein sequence ID" value="RNG26325.1"/>
    <property type="molecule type" value="Genomic_DNA"/>
</dbReference>
<dbReference type="CDD" id="cd17321">
    <property type="entry name" value="MFS_MMR_MDR_like"/>
    <property type="match status" value="1"/>
</dbReference>
<dbReference type="Proteomes" id="UP000275401">
    <property type="component" value="Unassembled WGS sequence"/>
</dbReference>
<name>A0A3M8WCM3_9ACTN</name>
<accession>A0A3M8WCM3</accession>